<dbReference type="NCBIfam" id="TIGR02532">
    <property type="entry name" value="IV_pilin_GFxxxE"/>
    <property type="match status" value="1"/>
</dbReference>
<organism evidence="2 3">
    <name type="scientific">Haloferula rosea</name>
    <dbReference type="NCBI Taxonomy" id="490093"/>
    <lineage>
        <taxon>Bacteria</taxon>
        <taxon>Pseudomonadati</taxon>
        <taxon>Verrucomicrobiota</taxon>
        <taxon>Verrucomicrobiia</taxon>
        <taxon>Verrucomicrobiales</taxon>
        <taxon>Verrucomicrobiaceae</taxon>
        <taxon>Haloferula</taxon>
    </lineage>
</organism>
<dbReference type="PROSITE" id="PS00409">
    <property type="entry name" value="PROKAR_NTER_METHYL"/>
    <property type="match status" value="1"/>
</dbReference>
<dbReference type="AlphaFoldDB" id="A0A934VEJ6"/>
<dbReference type="Proteomes" id="UP000658278">
    <property type="component" value="Unassembled WGS sequence"/>
</dbReference>
<dbReference type="RefSeq" id="WP_200278841.1">
    <property type="nucleotide sequence ID" value="NZ_JAENII010000007.1"/>
</dbReference>
<sequence length="287" mass="30957">MKSAAFHRAGNRGFTLLELVLAIGLLALLVGMIFSVATQNIALGNAVVARQNEESLEAAFIDLLGDQFSAMPGNARMELTSEDTGAQYLSDLTIQNVPLSFTWGGAERIAKAVQISTVRRRDGLLDIVMRYYENEVLEETQEVGDSPSVLDDEPFAEVILLEDVQAFEWQVLDGRTMEWQYDWDLVGRLPLQMELVYAMAPEDIETPVRQIFWITPKQNPEVMMRQLQQQGQQDQQGGGDGGSANPGDGETPSVSIPNPPTDGGGGGRGDGGGGGRGGSSGQRGGGR</sequence>
<dbReference type="SUPFAM" id="SSF54523">
    <property type="entry name" value="Pili subunits"/>
    <property type="match status" value="1"/>
</dbReference>
<name>A0A934VEJ6_9BACT</name>
<evidence type="ECO:0000313" key="3">
    <source>
        <dbReference type="Proteomes" id="UP000658278"/>
    </source>
</evidence>
<dbReference type="Pfam" id="PF07963">
    <property type="entry name" value="N_methyl"/>
    <property type="match status" value="1"/>
</dbReference>
<feature type="compositionally biased region" description="Gly residues" evidence="1">
    <location>
        <begin position="262"/>
        <end position="287"/>
    </location>
</feature>
<keyword evidence="3" id="KW-1185">Reference proteome</keyword>
<reference evidence="2" key="1">
    <citation type="submission" date="2021-01" db="EMBL/GenBank/DDBJ databases">
        <title>Modified the classification status of verrucomicrobia.</title>
        <authorList>
            <person name="Feng X."/>
        </authorList>
    </citation>
    <scope>NUCLEOTIDE SEQUENCE</scope>
    <source>
        <strain evidence="2">KCTC 22201</strain>
    </source>
</reference>
<dbReference type="InterPro" id="IPR012902">
    <property type="entry name" value="N_methyl_site"/>
</dbReference>
<gene>
    <name evidence="2" type="ORF">JIN81_10170</name>
</gene>
<protein>
    <submittedName>
        <fullName evidence="2">Type II secretion system protein</fullName>
    </submittedName>
</protein>
<feature type="region of interest" description="Disordered" evidence="1">
    <location>
        <begin position="225"/>
        <end position="287"/>
    </location>
</feature>
<accession>A0A934VEJ6</accession>
<proteinExistence type="predicted"/>
<evidence type="ECO:0000256" key="1">
    <source>
        <dbReference type="SAM" id="MobiDB-lite"/>
    </source>
</evidence>
<dbReference type="EMBL" id="JAENII010000007">
    <property type="protein sequence ID" value="MBK1827389.1"/>
    <property type="molecule type" value="Genomic_DNA"/>
</dbReference>
<evidence type="ECO:0000313" key="2">
    <source>
        <dbReference type="EMBL" id="MBK1827389.1"/>
    </source>
</evidence>
<dbReference type="InterPro" id="IPR045584">
    <property type="entry name" value="Pilin-like"/>
</dbReference>
<comment type="caution">
    <text evidence="2">The sequence shown here is derived from an EMBL/GenBank/DDBJ whole genome shotgun (WGS) entry which is preliminary data.</text>
</comment>